<evidence type="ECO:0000256" key="8">
    <source>
        <dbReference type="SAM" id="MobiDB-lite"/>
    </source>
</evidence>
<dbReference type="Pfam" id="PF16466">
    <property type="entry name" value="DUF5047"/>
    <property type="match status" value="1"/>
</dbReference>
<dbReference type="SUPFAM" id="SSF52743">
    <property type="entry name" value="Subtilisin-like"/>
    <property type="match status" value="1"/>
</dbReference>
<dbReference type="Pfam" id="PF09286">
    <property type="entry name" value="Pro-kuma_activ"/>
    <property type="match status" value="1"/>
</dbReference>
<feature type="domain" description="Peptidase S53" evidence="9">
    <location>
        <begin position="181"/>
        <end position="526"/>
    </location>
</feature>
<dbReference type="CDD" id="cd04056">
    <property type="entry name" value="Peptidases_S53"/>
    <property type="match status" value="1"/>
</dbReference>
<dbReference type="GO" id="GO:0004252">
    <property type="term" value="F:serine-type endopeptidase activity"/>
    <property type="evidence" value="ECO:0007669"/>
    <property type="project" value="InterPro"/>
</dbReference>
<dbReference type="GO" id="GO:0046872">
    <property type="term" value="F:metal ion binding"/>
    <property type="evidence" value="ECO:0007669"/>
    <property type="project" value="UniProtKB-KW"/>
</dbReference>
<comment type="cofactor">
    <cofactor evidence="1">
        <name>Ca(2+)</name>
        <dbReference type="ChEBI" id="CHEBI:29108"/>
    </cofactor>
</comment>
<evidence type="ECO:0000313" key="10">
    <source>
        <dbReference type="EMBL" id="CAJ61312.1"/>
    </source>
</evidence>
<name>Q0RMD9_FRAAA</name>
<gene>
    <name evidence="10" type="ordered locus">FRAAL2666</name>
</gene>
<evidence type="ECO:0000313" key="11">
    <source>
        <dbReference type="Proteomes" id="UP000000657"/>
    </source>
</evidence>
<dbReference type="eggNOG" id="COG4934">
    <property type="taxonomic scope" value="Bacteria"/>
</dbReference>
<dbReference type="Gene3D" id="3.40.50.200">
    <property type="entry name" value="Peptidase S8/S53 domain"/>
    <property type="match status" value="1"/>
</dbReference>
<evidence type="ECO:0000256" key="1">
    <source>
        <dbReference type="ARBA" id="ARBA00001913"/>
    </source>
</evidence>
<dbReference type="InterPro" id="IPR050819">
    <property type="entry name" value="Tripeptidyl-peptidase_I"/>
</dbReference>
<dbReference type="SUPFAM" id="SSF54897">
    <property type="entry name" value="Protease propeptides/inhibitors"/>
    <property type="match status" value="1"/>
</dbReference>
<evidence type="ECO:0000259" key="9">
    <source>
        <dbReference type="PROSITE" id="PS51695"/>
    </source>
</evidence>
<keyword evidence="3" id="KW-0479">Metal-binding</keyword>
<dbReference type="PANTHER" id="PTHR14218">
    <property type="entry name" value="PROTEASE S8 TRIPEPTIDYL PEPTIDASE I CLN2"/>
    <property type="match status" value="1"/>
</dbReference>
<dbReference type="KEGG" id="fal:FRAAL2666"/>
<dbReference type="STRING" id="326424.FRAAL2666"/>
<reference evidence="10 11" key="1">
    <citation type="journal article" date="2007" name="Genome Res.">
        <title>Genome characteristics of facultatively symbiotic Frankia sp. strains reflect host range and host plant biogeography.</title>
        <authorList>
            <person name="Normand P."/>
            <person name="Lapierre P."/>
            <person name="Tisa L.S."/>
            <person name="Gogarten J.P."/>
            <person name="Alloisio N."/>
            <person name="Bagnarol E."/>
            <person name="Bassi C.A."/>
            <person name="Berry A.M."/>
            <person name="Bickhart D.M."/>
            <person name="Choisne N."/>
            <person name="Couloux A."/>
            <person name="Cournoyer B."/>
            <person name="Cruveiller S."/>
            <person name="Daubin V."/>
            <person name="Demange N."/>
            <person name="Francino M.P."/>
            <person name="Goltsman E."/>
            <person name="Huang Y."/>
            <person name="Kopp O.R."/>
            <person name="Labarre L."/>
            <person name="Lapidus A."/>
            <person name="Lavire C."/>
            <person name="Marechal J."/>
            <person name="Martinez M."/>
            <person name="Mastronunzio J.E."/>
            <person name="Mullin B.C."/>
            <person name="Niemann J."/>
            <person name="Pujic P."/>
            <person name="Rawnsley T."/>
            <person name="Rouy Z."/>
            <person name="Schenowitz C."/>
            <person name="Sellstedt A."/>
            <person name="Tavares F."/>
            <person name="Tomkins J.P."/>
            <person name="Vallenet D."/>
            <person name="Valverde C."/>
            <person name="Wall L.G."/>
            <person name="Wang Y."/>
            <person name="Medigue C."/>
            <person name="Benson D.R."/>
        </authorList>
    </citation>
    <scope>NUCLEOTIDE SEQUENCE [LARGE SCALE GENOMIC DNA]</scope>
    <source>
        <strain evidence="11">DSM 45986 / CECT 9034 / ACN14a</strain>
    </source>
</reference>
<evidence type="ECO:0000256" key="4">
    <source>
        <dbReference type="ARBA" id="ARBA00022801"/>
    </source>
</evidence>
<keyword evidence="4 10" id="KW-0378">Hydrolase</keyword>
<evidence type="ECO:0000256" key="2">
    <source>
        <dbReference type="ARBA" id="ARBA00022670"/>
    </source>
</evidence>
<dbReference type="InterPro" id="IPR032490">
    <property type="entry name" value="DUF5047"/>
</dbReference>
<accession>Q0RMD9</accession>
<dbReference type="InterPro" id="IPR000209">
    <property type="entry name" value="Peptidase_S8/S53_dom"/>
</dbReference>
<keyword evidence="5" id="KW-0720">Serine protease</keyword>
<protein>
    <submittedName>
        <fullName evidence="10">Peptidase (Partial match)</fullName>
        <ecNumber evidence="10">3.4.21.-</ecNumber>
    </submittedName>
</protein>
<dbReference type="InterPro" id="IPR015366">
    <property type="entry name" value="S53_propep"/>
</dbReference>
<dbReference type="AlphaFoldDB" id="Q0RMD9"/>
<dbReference type="Pfam" id="PF00082">
    <property type="entry name" value="Peptidase_S8"/>
    <property type="match status" value="1"/>
</dbReference>
<dbReference type="GO" id="GO:0006508">
    <property type="term" value="P:proteolysis"/>
    <property type="evidence" value="ECO:0007669"/>
    <property type="project" value="UniProtKB-KW"/>
</dbReference>
<dbReference type="EMBL" id="CT573213">
    <property type="protein sequence ID" value="CAJ61312.1"/>
    <property type="molecule type" value="Genomic_DNA"/>
</dbReference>
<keyword evidence="2" id="KW-0645">Protease</keyword>
<evidence type="ECO:0000256" key="7">
    <source>
        <dbReference type="ARBA" id="ARBA00023145"/>
    </source>
</evidence>
<dbReference type="HOGENOM" id="CLU_301436_0_0_11"/>
<dbReference type="SMART" id="SM00944">
    <property type="entry name" value="Pro-kuma_activ"/>
    <property type="match status" value="1"/>
</dbReference>
<dbReference type="PANTHER" id="PTHR14218:SF15">
    <property type="entry name" value="TRIPEPTIDYL-PEPTIDASE 1"/>
    <property type="match status" value="1"/>
</dbReference>
<dbReference type="EC" id="3.4.21.-" evidence="10"/>
<evidence type="ECO:0000256" key="3">
    <source>
        <dbReference type="ARBA" id="ARBA00022723"/>
    </source>
</evidence>
<sequence length="991" mass="103867">MDGAGNSHRAGRGPGEPVMATPRGYRPLAGSHRRPMSGARRRGLLDRSTRMQVTVLLRPTQPLPDIAVRMDRRQFAARHGARAQDLAALRLFAAEHDLDVVEEHQPARTVKLAGSVGQMGRAFRVRLDRWEHPGGWYRGRTGPVHIPEELAGVVAVLGLDDRPALRTHHRHRPSPGPDARGADSRFYATALAARDHYPATGGGQTVAILEFGGGYSLPDLATYWSAIGHTPPQVSSISVDGAANSPGSDGGSVETMLDIAILSAVAPQARQAVYVAPNTSAGFVDAYLAAIHDTVTSPCAISLSWGSAEQNWTPAAISALEDVLHTAALFGITCTCSSGDDGSSDGVHDGLAHADYPASSPWMLACGGTTLVRTGQTITDEVVWDWGGADGNSGGGISDLFDLPDYQASTNIPPSINPGSRIGRGGPDVATAAADGTSIVLVGGQWAVIGGTSAVSPMLAGLAAQLTQTLGYRVGHLHPFLYRNPQVCRDIVAGNNRGYSARAGWDACTGLGVPDGAALLSALYPARLTATVSTSGSTVDLSLRWPQFTTATIYRVGPDGVRTPIAGATPATLTGGVWTGSDPAAPTNTPVHYQAVDGELAASSMISNTVTVTALLVSQQFLDALRGPHSMTARIVPYVGSTRVQIPGYPDGLPVVDGQVQVDATQRIRRQLTCTIAAPGLSPWQVTDLLSGVNGVELYVNWGLVYPDGSIEWCPLGLFHLEEADAVVESSSGVSLTQTSDRGGFVTDYRFTATTQSLPGATVASEIARLMGLALPPGAINTSPIIRADAVTVAAQMTWTDADRWAAIGQLEDAIGAEGYFDARGHPVVQPVATLADPPVWTVDAGPAGVMTGATRRVGRTRTFNAVVVRGERLDGETPVQVMLVDSDPSSHTSWQGPFGKKPRFFSSPLISNNAQGAAVAGALLAQVTQWTSVLQVSNIVNAALDGSQVIQAVYPDAHAERQIIDQMTIPLVPGQPMTIQTRAYTAPAES</sequence>
<organism evidence="10 11">
    <name type="scientific">Frankia alni (strain DSM 45986 / CECT 9034 / ACN14a)</name>
    <dbReference type="NCBI Taxonomy" id="326424"/>
    <lineage>
        <taxon>Bacteria</taxon>
        <taxon>Bacillati</taxon>
        <taxon>Actinomycetota</taxon>
        <taxon>Actinomycetes</taxon>
        <taxon>Frankiales</taxon>
        <taxon>Frankiaceae</taxon>
        <taxon>Frankia</taxon>
    </lineage>
</organism>
<dbReference type="CDD" id="cd11377">
    <property type="entry name" value="Pro-peptidase_S53"/>
    <property type="match status" value="1"/>
</dbReference>
<dbReference type="GO" id="GO:0008240">
    <property type="term" value="F:tripeptidyl-peptidase activity"/>
    <property type="evidence" value="ECO:0007669"/>
    <property type="project" value="TreeGrafter"/>
</dbReference>
<keyword evidence="7" id="KW-0865">Zymogen</keyword>
<dbReference type="InterPro" id="IPR036852">
    <property type="entry name" value="Peptidase_S8/S53_dom_sf"/>
</dbReference>
<dbReference type="Proteomes" id="UP000000657">
    <property type="component" value="Chromosome"/>
</dbReference>
<dbReference type="PROSITE" id="PS51695">
    <property type="entry name" value="SEDOLISIN"/>
    <property type="match status" value="1"/>
</dbReference>
<proteinExistence type="predicted"/>
<feature type="compositionally biased region" description="Basic residues" evidence="8">
    <location>
        <begin position="31"/>
        <end position="42"/>
    </location>
</feature>
<keyword evidence="11" id="KW-1185">Reference proteome</keyword>
<feature type="region of interest" description="Disordered" evidence="8">
    <location>
        <begin position="1"/>
        <end position="44"/>
    </location>
</feature>
<evidence type="ECO:0000256" key="5">
    <source>
        <dbReference type="ARBA" id="ARBA00022825"/>
    </source>
</evidence>
<dbReference type="InterPro" id="IPR030400">
    <property type="entry name" value="Sedolisin_dom"/>
</dbReference>
<evidence type="ECO:0000256" key="6">
    <source>
        <dbReference type="ARBA" id="ARBA00022837"/>
    </source>
</evidence>
<keyword evidence="6" id="KW-0106">Calcium</keyword>